<feature type="compositionally biased region" description="Acidic residues" evidence="4">
    <location>
        <begin position="249"/>
        <end position="261"/>
    </location>
</feature>
<evidence type="ECO:0000256" key="2">
    <source>
        <dbReference type="ARBA" id="ARBA00023015"/>
    </source>
</evidence>
<feature type="region of interest" description="Disordered" evidence="4">
    <location>
        <begin position="1"/>
        <end position="120"/>
    </location>
</feature>
<dbReference type="InterPro" id="IPR057332">
    <property type="entry name" value="SBNO_a/b_dom"/>
</dbReference>
<feature type="compositionally biased region" description="Basic residues" evidence="4">
    <location>
        <begin position="827"/>
        <end position="839"/>
    </location>
</feature>
<dbReference type="InterPro" id="IPR026741">
    <property type="entry name" value="SNO"/>
</dbReference>
<feature type="domain" description="SBNO alpha/beta" evidence="7">
    <location>
        <begin position="1317"/>
        <end position="1439"/>
    </location>
</feature>
<evidence type="ECO:0000256" key="1">
    <source>
        <dbReference type="ARBA" id="ARBA00006992"/>
    </source>
</evidence>
<dbReference type="InterPro" id="IPR026937">
    <property type="entry name" value="SBNO_Helicase_C_dom"/>
</dbReference>
<dbReference type="PANTHER" id="PTHR12706:SF30">
    <property type="entry name" value="PROTEIN STRAWBERRY NOTCH-RELATED"/>
    <property type="match status" value="1"/>
</dbReference>
<feature type="domain" description="Strawberry notch helicase C" evidence="5">
    <location>
        <begin position="1003"/>
        <end position="1278"/>
    </location>
</feature>
<dbReference type="Pfam" id="PF13871">
    <property type="entry name" value="Helicase_C_4"/>
    <property type="match status" value="1"/>
</dbReference>
<dbReference type="PANTHER" id="PTHR12706">
    <property type="entry name" value="STRAWBERRY NOTCH-RELATED"/>
    <property type="match status" value="1"/>
</dbReference>
<dbReference type="Gene3D" id="3.40.50.300">
    <property type="entry name" value="P-loop containing nucleotide triphosphate hydrolases"/>
    <property type="match status" value="1"/>
</dbReference>
<accession>A0A1W0WZ62</accession>
<keyword evidence="3" id="KW-0804">Transcription</keyword>
<feature type="compositionally biased region" description="Acidic residues" evidence="4">
    <location>
        <begin position="724"/>
        <end position="735"/>
    </location>
</feature>
<dbReference type="GO" id="GO:0042393">
    <property type="term" value="F:histone binding"/>
    <property type="evidence" value="ECO:0007669"/>
    <property type="project" value="TreeGrafter"/>
</dbReference>
<protein>
    <submittedName>
        <fullName evidence="8">Protein strawberry notch-like protein 1</fullName>
    </submittedName>
</protein>
<dbReference type="InterPro" id="IPR039187">
    <property type="entry name" value="SNO_AAA"/>
</dbReference>
<dbReference type="Pfam" id="PF25373">
    <property type="entry name" value="SBNO"/>
    <property type="match status" value="1"/>
</dbReference>
<keyword evidence="9" id="KW-1185">Reference proteome</keyword>
<feature type="region of interest" description="Disordered" evidence="4">
    <location>
        <begin position="198"/>
        <end position="217"/>
    </location>
</feature>
<feature type="domain" description="Strawberry notch AAA" evidence="6">
    <location>
        <begin position="282"/>
        <end position="591"/>
    </location>
</feature>
<evidence type="ECO:0000259" key="7">
    <source>
        <dbReference type="Pfam" id="PF25373"/>
    </source>
</evidence>
<gene>
    <name evidence="8" type="ORF">BV898_05536</name>
</gene>
<comment type="caution">
    <text evidence="8">The sequence shown here is derived from an EMBL/GenBank/DDBJ whole genome shotgun (WGS) entry which is preliminary data.</text>
</comment>
<evidence type="ECO:0000259" key="5">
    <source>
        <dbReference type="Pfam" id="PF13871"/>
    </source>
</evidence>
<dbReference type="Pfam" id="PF13872">
    <property type="entry name" value="AAA_34"/>
    <property type="match status" value="1"/>
</dbReference>
<feature type="compositionally biased region" description="Basic residues" evidence="4">
    <location>
        <begin position="784"/>
        <end position="804"/>
    </location>
</feature>
<feature type="compositionally biased region" description="Low complexity" evidence="4">
    <location>
        <begin position="909"/>
        <end position="920"/>
    </location>
</feature>
<proteinExistence type="inferred from homology"/>
<evidence type="ECO:0000256" key="3">
    <source>
        <dbReference type="ARBA" id="ARBA00023163"/>
    </source>
</evidence>
<dbReference type="GO" id="GO:0005634">
    <property type="term" value="C:nucleus"/>
    <property type="evidence" value="ECO:0007669"/>
    <property type="project" value="TreeGrafter"/>
</dbReference>
<feature type="compositionally biased region" description="Acidic residues" evidence="4">
    <location>
        <begin position="758"/>
        <end position="775"/>
    </location>
</feature>
<keyword evidence="2" id="KW-0805">Transcription regulation</keyword>
<sequence>MAEREPPEREGSVEFIEQKPSPVKVKPPPQLPKPTSQSVVMMSQVKPQLKTDSGASTSSGSGRQKPFLKTMLTPTSSTSSTTAAAKNGAGGSTSNGRPAANSPAKNGAASHHQPQQQQPVEGDPLMSLMAASGMLPPGITFANLMPHLVMQNQQLMAAQMGGYNAINFQNPGGYMNMMQPSGSQQTYTISQPLSQQFRPAAPKKGAVRQPQPHQLNNQPGTIIVPGLNLPVVHLPNQPKLPSQQQPQEPEMDPAFEEDDDGGMVHGETYDQYKPSKLALGVPHPDPIVETLSLASVNPPDITYQLALPEHIGDDGMLSSLQLEAIVYACQKHELFLGKPADGPACRAGYLIGDGAGVGKGRTIAGIIYENWLCGRKKAIWISVSNDLKYDAERDLEDIGANIDVHSLNKSRYAKLNSSENGNIRNGVMFVTYPCLIGESMNPRSEYGTRMKQLMKWCGKDFDGVLVFDECHRAKNLCPSMGTKPTKTGLAVLDIQKLLPKARIVYASATGASEPRNMAYMTRLGLWGPGTPFEDFFQFTTSIEKRGVSAMELIAMDMKLRGMYIARQLSFSGVTFDIKEVPMDPEYCALYDDCVELWTYARKQFGAAAALFQADPRLMKQMWGQFWGSHQRFFKYLCLSSKVKATVQIAKEAIRDGKCVVIGLQSTGEARTLEQLEDNRGVLNDFVSTSKAVFQSLVDKHFPAFDRRRTFELVGITDTLMDDAEAALDEDPDEVDSVTGRPKRRGRHAASYKIPSMSEFEDSTSDDGDEEEEDGGEPVASSSVGKKRKAGRPPAKKTQPKKRQRKAAELEASSGSESSPVSSPEPRKKTKKQPPNKKKKVTADSDESSGSDSSPPPPPKTRGRGRRPGRKARDSDESSDSPFEPSDDSDEEGSSTSADDTGVDSNAKTSGSGSDSSSDVSDCSDEDNPWVKMLEVQRQARQATKTKKRKANQDRDKEELKQFMESEAPGPPGKSIRQMREEAMMLKQDLLDKFNELAMRLPNNTLDDLVDRLGGPSSVAEMTGRKGRVVTTSTGTVEYEARNDCDVALELLNLAEKQRFMDGDKLIAIISEAASSGISLQADRRAKNQRRRVHITLELPWSADRAIQQFGRTHRSNQISAPEYMFLITDLAGEKRFASAVAKRLECLGALTHGDRRATDSRDLSGFNIDSKYGRAAVEKVLHYSAGISICPKQLEPTYSGKDFFRDTQKGMIDVGMLTETPTGRLTLDKDVFNIGKFLNRLLGMKVELQNSIFQMFTLTMESLVDIAKREGRFEMGILELGFGSAEVVIDKKLTFEGKTPWTKAQTFLYTLAVERGLNWEDAKEILNEYDDKSSGFYLSNHVMAGKHTVSLAVRKSGQRDANIPAHRQLFCIYRPNSGMQLRHDTFEEVKRKGKLVTPEKAAKVWKDMYDNMSRRCVHSYWAGNCKAVKAGLQCDIGIRRRTYTVLAGSVLSVWPQIGEILYKKDGSSKRTQNVRVRLPNNTRIVGIIVPNGLVERLLSLLKDDWTISEDEVIKVEHLSDDSEEDSKEL</sequence>
<feature type="compositionally biased region" description="Basic and acidic residues" evidence="4">
    <location>
        <begin position="1"/>
        <end position="12"/>
    </location>
</feature>
<dbReference type="EMBL" id="MTYJ01000030">
    <property type="protein sequence ID" value="OQV20491.1"/>
    <property type="molecule type" value="Genomic_DNA"/>
</dbReference>
<evidence type="ECO:0000313" key="8">
    <source>
        <dbReference type="EMBL" id="OQV20491.1"/>
    </source>
</evidence>
<dbReference type="OrthoDB" id="421838at2759"/>
<organism evidence="8 9">
    <name type="scientific">Hypsibius exemplaris</name>
    <name type="common">Freshwater tardigrade</name>
    <dbReference type="NCBI Taxonomy" id="2072580"/>
    <lineage>
        <taxon>Eukaryota</taxon>
        <taxon>Metazoa</taxon>
        <taxon>Ecdysozoa</taxon>
        <taxon>Tardigrada</taxon>
        <taxon>Eutardigrada</taxon>
        <taxon>Parachela</taxon>
        <taxon>Hypsibioidea</taxon>
        <taxon>Hypsibiidae</taxon>
        <taxon>Hypsibius</taxon>
    </lineage>
</organism>
<dbReference type="SUPFAM" id="SSF52540">
    <property type="entry name" value="P-loop containing nucleoside triphosphate hydrolases"/>
    <property type="match status" value="2"/>
</dbReference>
<dbReference type="GO" id="GO:0006355">
    <property type="term" value="P:regulation of DNA-templated transcription"/>
    <property type="evidence" value="ECO:0007669"/>
    <property type="project" value="InterPro"/>
</dbReference>
<dbReference type="FunFam" id="3.40.50.300:FF:000342">
    <property type="entry name" value="Protein strawberry notch homolog 2"/>
    <property type="match status" value="1"/>
</dbReference>
<evidence type="ECO:0000313" key="9">
    <source>
        <dbReference type="Proteomes" id="UP000192578"/>
    </source>
</evidence>
<feature type="compositionally biased region" description="Basic residues" evidence="4">
    <location>
        <begin position="860"/>
        <end position="869"/>
    </location>
</feature>
<dbReference type="Proteomes" id="UP000192578">
    <property type="component" value="Unassembled WGS sequence"/>
</dbReference>
<reference evidence="9" key="1">
    <citation type="submission" date="2017-01" db="EMBL/GenBank/DDBJ databases">
        <title>Comparative genomics of anhydrobiosis in the tardigrade Hypsibius dujardini.</title>
        <authorList>
            <person name="Yoshida Y."/>
            <person name="Koutsovoulos G."/>
            <person name="Laetsch D."/>
            <person name="Stevens L."/>
            <person name="Kumar S."/>
            <person name="Horikawa D."/>
            <person name="Ishino K."/>
            <person name="Komine S."/>
            <person name="Tomita M."/>
            <person name="Blaxter M."/>
            <person name="Arakawa K."/>
        </authorList>
    </citation>
    <scope>NUCLEOTIDE SEQUENCE [LARGE SCALE GENOMIC DNA]</scope>
    <source>
        <strain evidence="9">Z151</strain>
    </source>
</reference>
<feature type="compositionally biased region" description="Low complexity" evidence="4">
    <location>
        <begin position="809"/>
        <end position="823"/>
    </location>
</feature>
<name>A0A1W0WZ62_HYPEX</name>
<feature type="compositionally biased region" description="Low complexity" evidence="4">
    <location>
        <begin position="73"/>
        <end position="87"/>
    </location>
</feature>
<feature type="compositionally biased region" description="Basic residues" evidence="4">
    <location>
        <begin position="740"/>
        <end position="749"/>
    </location>
</feature>
<feature type="region of interest" description="Disordered" evidence="4">
    <location>
        <begin position="724"/>
        <end position="973"/>
    </location>
</feature>
<feature type="region of interest" description="Disordered" evidence="4">
    <location>
        <begin position="235"/>
        <end position="261"/>
    </location>
</feature>
<comment type="similarity">
    <text evidence="1">Belongs to the SBNO family.</text>
</comment>
<evidence type="ECO:0000259" key="6">
    <source>
        <dbReference type="Pfam" id="PF13872"/>
    </source>
</evidence>
<dbReference type="GO" id="GO:0031490">
    <property type="term" value="F:chromatin DNA binding"/>
    <property type="evidence" value="ECO:0007669"/>
    <property type="project" value="TreeGrafter"/>
</dbReference>
<feature type="compositionally biased region" description="Basic and acidic residues" evidence="4">
    <location>
        <begin position="950"/>
        <end position="963"/>
    </location>
</feature>
<dbReference type="InterPro" id="IPR027417">
    <property type="entry name" value="P-loop_NTPase"/>
</dbReference>
<feature type="compositionally biased region" description="Low complexity" evidence="4">
    <location>
        <begin position="53"/>
        <end position="62"/>
    </location>
</feature>
<evidence type="ECO:0000256" key="4">
    <source>
        <dbReference type="SAM" id="MobiDB-lite"/>
    </source>
</evidence>